<comment type="similarity">
    <text evidence="7">Belongs to the protein kinase superfamily. Ser/Thr protein kinase family. CDPK subfamily.</text>
</comment>
<dbReference type="GO" id="GO:0005509">
    <property type="term" value="F:calcium ion binding"/>
    <property type="evidence" value="ECO:0007669"/>
    <property type="project" value="InterPro"/>
</dbReference>
<dbReference type="InterPro" id="IPR050205">
    <property type="entry name" value="CDPK_Ser/Thr_kinases"/>
</dbReference>
<evidence type="ECO:0000256" key="2">
    <source>
        <dbReference type="ARBA" id="ARBA00022527"/>
    </source>
</evidence>
<feature type="domain" description="Cyclic nucleotide-binding" evidence="10">
    <location>
        <begin position="638"/>
        <end position="755"/>
    </location>
</feature>
<evidence type="ECO:0000256" key="6">
    <source>
        <dbReference type="ARBA" id="ARBA00022840"/>
    </source>
</evidence>
<evidence type="ECO:0000256" key="5">
    <source>
        <dbReference type="ARBA" id="ARBA00022777"/>
    </source>
</evidence>
<dbReference type="PROSITE" id="PS00107">
    <property type="entry name" value="PROTEIN_KINASE_ATP"/>
    <property type="match status" value="1"/>
</dbReference>
<dbReference type="PROSITE" id="PS50042">
    <property type="entry name" value="CNMP_BINDING_3"/>
    <property type="match status" value="2"/>
</dbReference>
<reference evidence="12" key="1">
    <citation type="journal article" date="2021" name="Sci. Rep.">
        <title>Diploid genomic architecture of Nitzschia inconspicua, an elite biomass production diatom.</title>
        <authorList>
            <person name="Oliver A."/>
            <person name="Podell S."/>
            <person name="Pinowska A."/>
            <person name="Traller J.C."/>
            <person name="Smith S.R."/>
            <person name="McClure R."/>
            <person name="Beliaev A."/>
            <person name="Bohutskyi P."/>
            <person name="Hill E.A."/>
            <person name="Rabines A."/>
            <person name="Zheng H."/>
            <person name="Allen L.Z."/>
            <person name="Kuo A."/>
            <person name="Grigoriev I.V."/>
            <person name="Allen A.E."/>
            <person name="Hazlebeck D."/>
            <person name="Allen E.E."/>
        </authorList>
    </citation>
    <scope>NUCLEOTIDE SEQUENCE</scope>
    <source>
        <strain evidence="12">Hildebrandi</strain>
    </source>
</reference>
<keyword evidence="4 8" id="KW-0547">Nucleotide-binding</keyword>
<keyword evidence="13" id="KW-1185">Reference proteome</keyword>
<dbReference type="Pfam" id="PF00027">
    <property type="entry name" value="cNMP_binding"/>
    <property type="match status" value="2"/>
</dbReference>
<evidence type="ECO:0000256" key="3">
    <source>
        <dbReference type="ARBA" id="ARBA00022679"/>
    </source>
</evidence>
<evidence type="ECO:0000313" key="12">
    <source>
        <dbReference type="EMBL" id="KAG7351902.1"/>
    </source>
</evidence>
<dbReference type="PANTHER" id="PTHR24349">
    <property type="entry name" value="SERINE/THREONINE-PROTEIN KINASE"/>
    <property type="match status" value="1"/>
</dbReference>
<dbReference type="PROSITE" id="PS50222">
    <property type="entry name" value="EF_HAND_2"/>
    <property type="match status" value="1"/>
</dbReference>
<sequence length="844" mass="93861">MNFGPLSKSAVASKRFPYAVLAVAATSAIGWTASQEDKASAISHPSGDESVSAVNQPHDNNCPPLNSQPKATTQIINHHLPAMASIEFLSTTQPRCLCDAIHDNSPSSPTSPSSPWSSLRDAFLPRRGTVEKLEQLKTRGTAADKYEWDKDHPVGQGAYSRVFRATVKDAPDEVVALKQISKQYTNDQSFQQEMEAMLHVQESGGHPHLISLHEHFETDDSFILVLDFIQGGELFDHLIENGAYSEMDASRITREVASALNFLHGIGIVHADLKPENILLSTTRRGDSVTKVADFGTAVFVETNSRDDNKRDDGGRIKSRLSIQQVYGAPTPAYCPPGSIQRTEPIQPATDMWALGVIVFIMLTGCHPYDVSGKATDEEIEANIKNKWYAIPIHNRKVAGHLSPSAKDLIIKLMDRNPKKRMTAYEMLQHPWVRGETATTAIIAGSDKRLSDYRGFKSKLQAKFFENAIKWSDKEGSNGSARKLSLIERAFRSFDADERGFLSTKDFMDDDGKDVQDIEEGGGPAINMTDFKSLLSENVENKYFPSGHVVYREGSTGNSMYFIESGTVEVIADGTRALRTGGDFFGEGALLSADKTRSATVKCQTPVHALEISREYFEKYISYSETGLYLILKEKDKIRKRNRAKTILRMQKDLKTVAIPRRGHVFKNGDEGDSLFIMESGKVDVEIKGKTIFSCFPGNIIGEYSVLTGNRRNCDAKCVSKEGCVVQELPGHHFRKLLETSPSIRESLRELQMRREFKKAVVNRTRKEFPYENPEKAFEAADLEQVGQLDKESIAKLMRELNPEYTDEEIDEVVQSLDLTDSGVITFASMKKALIGDKQASASM</sequence>
<feature type="domain" description="Cyclic nucleotide-binding" evidence="10">
    <location>
        <begin position="535"/>
        <end position="621"/>
    </location>
</feature>
<proteinExistence type="inferred from homology"/>
<dbReference type="OrthoDB" id="40902at2759"/>
<evidence type="ECO:0000256" key="1">
    <source>
        <dbReference type="ARBA" id="ARBA00001946"/>
    </source>
</evidence>
<keyword evidence="5 12" id="KW-0418">Kinase</keyword>
<evidence type="ECO:0000259" key="11">
    <source>
        <dbReference type="PROSITE" id="PS50222"/>
    </source>
</evidence>
<dbReference type="InterPro" id="IPR002048">
    <property type="entry name" value="EF_hand_dom"/>
</dbReference>
<dbReference type="InterPro" id="IPR000719">
    <property type="entry name" value="Prot_kinase_dom"/>
</dbReference>
<dbReference type="PROSITE" id="PS00108">
    <property type="entry name" value="PROTEIN_KINASE_ST"/>
    <property type="match status" value="1"/>
</dbReference>
<dbReference type="Pfam" id="PF00069">
    <property type="entry name" value="Pkinase"/>
    <property type="match status" value="1"/>
</dbReference>
<evidence type="ECO:0000313" key="13">
    <source>
        <dbReference type="Proteomes" id="UP000693970"/>
    </source>
</evidence>
<comment type="cofactor">
    <cofactor evidence="1">
        <name>Mg(2+)</name>
        <dbReference type="ChEBI" id="CHEBI:18420"/>
    </cofactor>
</comment>
<evidence type="ECO:0000256" key="7">
    <source>
        <dbReference type="ARBA" id="ARBA00024334"/>
    </source>
</evidence>
<comment type="caution">
    <text evidence="12">The sequence shown here is derived from an EMBL/GenBank/DDBJ whole genome shotgun (WGS) entry which is preliminary data.</text>
</comment>
<name>A0A9K3KXS0_9STRA</name>
<dbReference type="SMART" id="SM00100">
    <property type="entry name" value="cNMP"/>
    <property type="match status" value="2"/>
</dbReference>
<keyword evidence="2" id="KW-0723">Serine/threonine-protein kinase</keyword>
<dbReference type="SMART" id="SM00220">
    <property type="entry name" value="S_TKc"/>
    <property type="match status" value="1"/>
</dbReference>
<dbReference type="CDD" id="cd00038">
    <property type="entry name" value="CAP_ED"/>
    <property type="match status" value="2"/>
</dbReference>
<evidence type="ECO:0000259" key="9">
    <source>
        <dbReference type="PROSITE" id="PS50011"/>
    </source>
</evidence>
<evidence type="ECO:0000256" key="4">
    <source>
        <dbReference type="ARBA" id="ARBA00022741"/>
    </source>
</evidence>
<feature type="binding site" evidence="8">
    <location>
        <position position="178"/>
    </location>
    <ligand>
        <name>ATP</name>
        <dbReference type="ChEBI" id="CHEBI:30616"/>
    </ligand>
</feature>
<keyword evidence="6 8" id="KW-0067">ATP-binding</keyword>
<organism evidence="12 13">
    <name type="scientific">Nitzschia inconspicua</name>
    <dbReference type="NCBI Taxonomy" id="303405"/>
    <lineage>
        <taxon>Eukaryota</taxon>
        <taxon>Sar</taxon>
        <taxon>Stramenopiles</taxon>
        <taxon>Ochrophyta</taxon>
        <taxon>Bacillariophyta</taxon>
        <taxon>Bacillariophyceae</taxon>
        <taxon>Bacillariophycidae</taxon>
        <taxon>Bacillariales</taxon>
        <taxon>Bacillariaceae</taxon>
        <taxon>Nitzschia</taxon>
    </lineage>
</organism>
<dbReference type="InterPro" id="IPR000595">
    <property type="entry name" value="cNMP-bd_dom"/>
</dbReference>
<gene>
    <name evidence="12" type="ORF">IV203_007950</name>
</gene>
<dbReference type="InterPro" id="IPR017441">
    <property type="entry name" value="Protein_kinase_ATP_BS"/>
</dbReference>
<dbReference type="EMBL" id="JAGRRH010000017">
    <property type="protein sequence ID" value="KAG7351902.1"/>
    <property type="molecule type" value="Genomic_DNA"/>
</dbReference>
<accession>A0A9K3KXS0</accession>
<evidence type="ECO:0000259" key="10">
    <source>
        <dbReference type="PROSITE" id="PS50042"/>
    </source>
</evidence>
<dbReference type="Proteomes" id="UP000693970">
    <property type="component" value="Unassembled WGS sequence"/>
</dbReference>
<dbReference type="InterPro" id="IPR008271">
    <property type="entry name" value="Ser/Thr_kinase_AS"/>
</dbReference>
<protein>
    <submittedName>
        <fullName evidence="12">Protein kinase domain containing protein</fullName>
    </submittedName>
</protein>
<keyword evidence="3" id="KW-0808">Transferase</keyword>
<reference evidence="12" key="2">
    <citation type="submission" date="2021-04" db="EMBL/GenBank/DDBJ databases">
        <authorList>
            <person name="Podell S."/>
        </authorList>
    </citation>
    <scope>NUCLEOTIDE SEQUENCE</scope>
    <source>
        <strain evidence="12">Hildebrandi</strain>
    </source>
</reference>
<dbReference type="GO" id="GO:0004674">
    <property type="term" value="F:protein serine/threonine kinase activity"/>
    <property type="evidence" value="ECO:0007669"/>
    <property type="project" value="UniProtKB-KW"/>
</dbReference>
<dbReference type="PROSITE" id="PS00889">
    <property type="entry name" value="CNMP_BINDING_2"/>
    <property type="match status" value="1"/>
</dbReference>
<feature type="domain" description="EF-hand" evidence="11">
    <location>
        <begin position="805"/>
        <end position="840"/>
    </location>
</feature>
<feature type="domain" description="Protein kinase" evidence="9">
    <location>
        <begin position="148"/>
        <end position="433"/>
    </location>
</feature>
<dbReference type="GO" id="GO:0005524">
    <property type="term" value="F:ATP binding"/>
    <property type="evidence" value="ECO:0007669"/>
    <property type="project" value="UniProtKB-UniRule"/>
</dbReference>
<dbReference type="PROSITE" id="PS50011">
    <property type="entry name" value="PROTEIN_KINASE_DOM"/>
    <property type="match status" value="1"/>
</dbReference>
<dbReference type="AlphaFoldDB" id="A0A9K3KXS0"/>
<dbReference type="InterPro" id="IPR018488">
    <property type="entry name" value="cNMP-bd_CS"/>
</dbReference>
<evidence type="ECO:0000256" key="8">
    <source>
        <dbReference type="PROSITE-ProRule" id="PRU10141"/>
    </source>
</evidence>